<proteinExistence type="predicted"/>
<comment type="caution">
    <text evidence="2">The sequence shown here is derived from an EMBL/GenBank/DDBJ whole genome shotgun (WGS) entry which is preliminary data.</text>
</comment>
<evidence type="ECO:0000259" key="1">
    <source>
        <dbReference type="SMART" id="SM00481"/>
    </source>
</evidence>
<organism evidence="2 3">
    <name type="scientific">Aphanocapsa feldmannii 277cV</name>
    <dbReference type="NCBI Taxonomy" id="2507553"/>
    <lineage>
        <taxon>Bacteria</taxon>
        <taxon>Bacillati</taxon>
        <taxon>Cyanobacteriota</taxon>
        <taxon>Cyanophyceae</taxon>
        <taxon>Oscillatoriophycideae</taxon>
        <taxon>Chroococcales</taxon>
        <taxon>Microcystaceae</taxon>
        <taxon>Aphanocapsa</taxon>
    </lineage>
</organism>
<dbReference type="GO" id="GO:0035312">
    <property type="term" value="F:5'-3' DNA exonuclease activity"/>
    <property type="evidence" value="ECO:0007669"/>
    <property type="project" value="TreeGrafter"/>
</dbReference>
<dbReference type="CDD" id="cd07438">
    <property type="entry name" value="PHP_HisPPase_AMP"/>
    <property type="match status" value="1"/>
</dbReference>
<dbReference type="InterPro" id="IPR003141">
    <property type="entry name" value="Pol/His_phosphatase_N"/>
</dbReference>
<name>A0A524RQ16_9CHRO</name>
<dbReference type="InterPro" id="IPR016195">
    <property type="entry name" value="Pol/histidinol_Pase-like"/>
</dbReference>
<dbReference type="PANTHER" id="PTHR42924">
    <property type="entry name" value="EXONUCLEASE"/>
    <property type="match status" value="1"/>
</dbReference>
<reference evidence="2 3" key="1">
    <citation type="journal article" date="2019" name="mSystems">
        <title>Life at home and on the roam: Genomic adaptions reflect the dual lifestyle of an intracellular, facultative symbiont.</title>
        <authorList>
            <person name="Burgsdorf I."/>
        </authorList>
    </citation>
    <scope>NUCLEOTIDE SEQUENCE [LARGE SCALE GENOMIC DNA]</scope>
    <source>
        <strain evidence="2">277cV</strain>
    </source>
</reference>
<dbReference type="InterPro" id="IPR052018">
    <property type="entry name" value="PHP_domain"/>
</dbReference>
<dbReference type="InterPro" id="IPR004013">
    <property type="entry name" value="PHP_dom"/>
</dbReference>
<dbReference type="EMBL" id="SRMO01000034">
    <property type="protein sequence ID" value="TGG94503.1"/>
    <property type="molecule type" value="Genomic_DNA"/>
</dbReference>
<gene>
    <name evidence="2" type="ORF">ERJ67_02520</name>
</gene>
<protein>
    <submittedName>
        <fullName evidence="2">PHP domain-containing protein</fullName>
    </submittedName>
</protein>
<dbReference type="Gene3D" id="3.20.20.140">
    <property type="entry name" value="Metal-dependent hydrolases"/>
    <property type="match status" value="1"/>
</dbReference>
<dbReference type="PANTHER" id="PTHR42924:SF3">
    <property type="entry name" value="POLYMERASE_HISTIDINOL PHOSPHATASE N-TERMINAL DOMAIN-CONTAINING PROTEIN"/>
    <property type="match status" value="1"/>
</dbReference>
<dbReference type="SUPFAM" id="SSF89550">
    <property type="entry name" value="PHP domain-like"/>
    <property type="match status" value="1"/>
</dbReference>
<accession>A0A524RQ16</accession>
<feature type="domain" description="Polymerase/histidinol phosphatase N-terminal" evidence="1">
    <location>
        <begin position="30"/>
        <end position="101"/>
    </location>
</feature>
<sequence length="224" mass="23593">MPADVPGQWTRHPLTAVLESLTEGCCPGRVNLHCHTLCSDGSLSPVALASQAADLGLEHLAITDHHSDRAFAEAQSVLQARRAAGDVVPTLWRGTEISCLLSTCLVHVLGLGFEADHPAMAPYLQGEAPRGAGLHAGAVAEAIHQAGGLAVLAHPARYRLPFAVLLQAATALHFDAAETWYDYEMGASWRPTGPTCRSIDLARRGLGLLATAGTDTHGFVLTGR</sequence>
<dbReference type="AlphaFoldDB" id="A0A524RQ16"/>
<dbReference type="SMART" id="SM00481">
    <property type="entry name" value="POLIIIAc"/>
    <property type="match status" value="1"/>
</dbReference>
<evidence type="ECO:0000313" key="3">
    <source>
        <dbReference type="Proteomes" id="UP000317990"/>
    </source>
</evidence>
<dbReference type="Pfam" id="PF02811">
    <property type="entry name" value="PHP"/>
    <property type="match status" value="1"/>
</dbReference>
<dbReference type="GO" id="GO:0004534">
    <property type="term" value="F:5'-3' RNA exonuclease activity"/>
    <property type="evidence" value="ECO:0007669"/>
    <property type="project" value="TreeGrafter"/>
</dbReference>
<dbReference type="Proteomes" id="UP000317990">
    <property type="component" value="Unassembled WGS sequence"/>
</dbReference>
<evidence type="ECO:0000313" key="2">
    <source>
        <dbReference type="EMBL" id="TGG94503.1"/>
    </source>
</evidence>